<keyword evidence="3" id="KW-0472">Membrane</keyword>
<dbReference type="EMBL" id="HBEM01011697">
    <property type="protein sequence ID" value="CAD8445468.1"/>
    <property type="molecule type" value="Transcribed_RNA"/>
</dbReference>
<proteinExistence type="predicted"/>
<dbReference type="PANTHER" id="PTHR21343:SF10">
    <property type="entry name" value="DRTGG DOMAIN-CONTAINING PROTEIN"/>
    <property type="match status" value="1"/>
</dbReference>
<keyword evidence="3" id="KW-0812">Transmembrane</keyword>
<dbReference type="EMBL" id="HBEM01011695">
    <property type="protein sequence ID" value="CAD8445464.1"/>
    <property type="molecule type" value="Transcribed_RNA"/>
</dbReference>
<evidence type="ECO:0000313" key="4">
    <source>
        <dbReference type="EMBL" id="CAD8445462.1"/>
    </source>
</evidence>
<evidence type="ECO:0000256" key="3">
    <source>
        <dbReference type="SAM" id="Phobius"/>
    </source>
</evidence>
<evidence type="ECO:0000313" key="5">
    <source>
        <dbReference type="EMBL" id="CAD8445464.1"/>
    </source>
</evidence>
<evidence type="ECO:0000313" key="6">
    <source>
        <dbReference type="EMBL" id="CAD8445466.1"/>
    </source>
</evidence>
<dbReference type="InterPro" id="IPR027417">
    <property type="entry name" value="P-loop_NTPase"/>
</dbReference>
<protein>
    <recommendedName>
        <fullName evidence="8">DRTGG domain-containing protein</fullName>
    </recommendedName>
</protein>
<dbReference type="PANTHER" id="PTHR21343">
    <property type="entry name" value="DETHIOBIOTIN SYNTHETASE"/>
    <property type="match status" value="1"/>
</dbReference>
<sequence>MEALSSSRIAGAAAAIIAVGASLMGLYYFCLRTSGKCSRQKKGKGAVIFMISGDRSQVGKSSVCLGIIGGLIKAGLAKAKEVGYIKPATQCEKPTLISKFCRSKNIDSKPIGPIVYFSGFTRSFLEGKQGTSKDMLELVEKAVSSLSQGKKFIIVDGVGYPAVGSICGVSNAHIAAALNIPVLLVGKKGVGDAVDSTNLNKAFFENKGVRVLGSVFNKIPDDGSYYSLGKIKKSVLSYFNQFDPKHKVYGFIPEITELKNANSKPTAPSSKERAPGVTKVTLKASDDVRMSPEETKISDVLISAFDTHVDLKAILSDAAEASGIDIFSGELVSDELPQTSSVPSSVKETVLSREEVEKKAKEDGDDCGG</sequence>
<dbReference type="Pfam" id="PF13500">
    <property type="entry name" value="AAA_26"/>
    <property type="match status" value="1"/>
</dbReference>
<evidence type="ECO:0000256" key="1">
    <source>
        <dbReference type="ARBA" id="ARBA00022962"/>
    </source>
</evidence>
<keyword evidence="1" id="KW-0315">Glutamine amidotransferase</keyword>
<feature type="transmembrane region" description="Helical" evidence="3">
    <location>
        <begin position="12"/>
        <end position="31"/>
    </location>
</feature>
<feature type="compositionally biased region" description="Polar residues" evidence="2">
    <location>
        <begin position="336"/>
        <end position="347"/>
    </location>
</feature>
<gene>
    <name evidence="4" type="ORF">LAMO00422_LOCUS8170</name>
    <name evidence="5" type="ORF">LAMO00422_LOCUS8171</name>
    <name evidence="6" type="ORF">LAMO00422_LOCUS8172</name>
    <name evidence="7" type="ORF">LAMO00422_LOCUS8173</name>
</gene>
<keyword evidence="3" id="KW-1133">Transmembrane helix</keyword>
<organism evidence="4">
    <name type="scientific">Amorphochlora amoebiformis</name>
    <dbReference type="NCBI Taxonomy" id="1561963"/>
    <lineage>
        <taxon>Eukaryota</taxon>
        <taxon>Sar</taxon>
        <taxon>Rhizaria</taxon>
        <taxon>Cercozoa</taxon>
        <taxon>Chlorarachniophyceae</taxon>
        <taxon>Amorphochlora</taxon>
    </lineage>
</organism>
<evidence type="ECO:0008006" key="8">
    <source>
        <dbReference type="Google" id="ProtNLM"/>
    </source>
</evidence>
<dbReference type="Gene3D" id="3.40.50.300">
    <property type="entry name" value="P-loop containing nucleotide triphosphate hydrolases"/>
    <property type="match status" value="1"/>
</dbReference>
<feature type="compositionally biased region" description="Basic and acidic residues" evidence="2">
    <location>
        <begin position="350"/>
        <end position="362"/>
    </location>
</feature>
<evidence type="ECO:0000313" key="7">
    <source>
        <dbReference type="EMBL" id="CAD8445468.1"/>
    </source>
</evidence>
<name>A0A6T6U0I3_9EUKA</name>
<dbReference type="EMBL" id="HBEM01011696">
    <property type="protein sequence ID" value="CAD8445466.1"/>
    <property type="molecule type" value="Transcribed_RNA"/>
</dbReference>
<reference evidence="4" key="1">
    <citation type="submission" date="2021-01" db="EMBL/GenBank/DDBJ databases">
        <authorList>
            <person name="Corre E."/>
            <person name="Pelletier E."/>
            <person name="Niang G."/>
            <person name="Scheremetjew M."/>
            <person name="Finn R."/>
            <person name="Kale V."/>
            <person name="Holt S."/>
            <person name="Cochrane G."/>
            <person name="Meng A."/>
            <person name="Brown T."/>
            <person name="Cohen L."/>
        </authorList>
    </citation>
    <scope>NUCLEOTIDE SEQUENCE</scope>
    <source>
        <strain evidence="4">CCMP2058</strain>
    </source>
</reference>
<dbReference type="SUPFAM" id="SSF52540">
    <property type="entry name" value="P-loop containing nucleoside triphosphate hydrolases"/>
    <property type="match status" value="1"/>
</dbReference>
<evidence type="ECO:0000256" key="2">
    <source>
        <dbReference type="SAM" id="MobiDB-lite"/>
    </source>
</evidence>
<dbReference type="CDD" id="cd03109">
    <property type="entry name" value="DTBS"/>
    <property type="match status" value="1"/>
</dbReference>
<dbReference type="AlphaFoldDB" id="A0A6T6U0I3"/>
<dbReference type="EMBL" id="HBEM01011694">
    <property type="protein sequence ID" value="CAD8445462.1"/>
    <property type="molecule type" value="Transcribed_RNA"/>
</dbReference>
<feature type="region of interest" description="Disordered" evidence="2">
    <location>
        <begin position="335"/>
        <end position="369"/>
    </location>
</feature>
<accession>A0A6T6U0I3</accession>